<gene>
    <name evidence="3" type="ORF">B4918_11960</name>
</gene>
<name>A0A9W3TD22_BACTU</name>
<proteinExistence type="predicted"/>
<feature type="domain" description="DUF3952" evidence="2">
    <location>
        <begin position="24"/>
        <end position="126"/>
    </location>
</feature>
<protein>
    <recommendedName>
        <fullName evidence="2">DUF3952 domain-containing protein</fullName>
    </recommendedName>
</protein>
<sequence length="279" mass="32357">MNKGVSMKLKKKAKMIIVLSIVANLLSGCGFGETKIEYERLVKALDEGDMKTVMSASDEGYVYVKEEVRDSTFIEDNNKQIGVVYQTTQGIYSIKDNILFGEAQKKVNTPVEDEKHSDNPQYKEEVVFKSDIRYENGQLEASNRGKDMSNIKLMLNRVQGIKELKPNVNKKSFSQPATISYNLSEIQFKEIFNGNLELKYEKFSYATLLIEFNSAKDTKENPMEITEITISIGYKQRNEENNMIRHDQEITTYLRNKEENNRKSKKDYLQYEKKFKESH</sequence>
<evidence type="ECO:0000313" key="4">
    <source>
        <dbReference type="Proteomes" id="UP000191057"/>
    </source>
</evidence>
<evidence type="ECO:0000313" key="3">
    <source>
        <dbReference type="EMBL" id="AQY38655.1"/>
    </source>
</evidence>
<reference evidence="3 4" key="1">
    <citation type="submission" date="2017-03" db="EMBL/GenBank/DDBJ databases">
        <title>Complete genome sequence of Bacillus thuringiensis L-7601, a novel melanin producing strain.</title>
        <authorList>
            <person name="Cai J."/>
            <person name="Cao Z."/>
            <person name="Tan T."/>
        </authorList>
    </citation>
    <scope>NUCLEOTIDE SEQUENCE [LARGE SCALE GENOMIC DNA]</scope>
    <source>
        <strain evidence="3 4">L-7601</strain>
    </source>
</reference>
<dbReference type="EMBL" id="CP020002">
    <property type="protein sequence ID" value="AQY38655.1"/>
    <property type="molecule type" value="Genomic_DNA"/>
</dbReference>
<feature type="region of interest" description="Disordered" evidence="1">
    <location>
        <begin position="258"/>
        <end position="279"/>
    </location>
</feature>
<dbReference type="AlphaFoldDB" id="A0A9W3TD22"/>
<accession>A0A9W3TD22</accession>
<dbReference type="PROSITE" id="PS51257">
    <property type="entry name" value="PROKAR_LIPOPROTEIN"/>
    <property type="match status" value="1"/>
</dbReference>
<dbReference type="InterPro" id="IPR025019">
    <property type="entry name" value="DUF3952"/>
</dbReference>
<organism evidence="3 4">
    <name type="scientific">Bacillus thuringiensis</name>
    <dbReference type="NCBI Taxonomy" id="1428"/>
    <lineage>
        <taxon>Bacteria</taxon>
        <taxon>Bacillati</taxon>
        <taxon>Bacillota</taxon>
        <taxon>Bacilli</taxon>
        <taxon>Bacillales</taxon>
        <taxon>Bacillaceae</taxon>
        <taxon>Bacillus</taxon>
        <taxon>Bacillus cereus group</taxon>
    </lineage>
</organism>
<dbReference type="Proteomes" id="UP000191057">
    <property type="component" value="Chromosome"/>
</dbReference>
<evidence type="ECO:0000259" key="2">
    <source>
        <dbReference type="Pfam" id="PF13130"/>
    </source>
</evidence>
<evidence type="ECO:0000256" key="1">
    <source>
        <dbReference type="SAM" id="MobiDB-lite"/>
    </source>
</evidence>
<dbReference type="Pfam" id="PF13130">
    <property type="entry name" value="DUF3952"/>
    <property type="match status" value="1"/>
</dbReference>